<feature type="compositionally biased region" description="Basic residues" evidence="1">
    <location>
        <begin position="27"/>
        <end position="41"/>
    </location>
</feature>
<evidence type="ECO:0000256" key="1">
    <source>
        <dbReference type="SAM" id="MobiDB-lite"/>
    </source>
</evidence>
<protein>
    <submittedName>
        <fullName evidence="2">Uncharacterized protein</fullName>
    </submittedName>
</protein>
<proteinExistence type="predicted"/>
<gene>
    <name evidence="2" type="ORF">CEXT_182761</name>
</gene>
<name>A0AAV4SR70_CAEEX</name>
<dbReference type="Proteomes" id="UP001054945">
    <property type="component" value="Unassembled WGS sequence"/>
</dbReference>
<dbReference type="AlphaFoldDB" id="A0AAV4SR70"/>
<organism evidence="2 3">
    <name type="scientific">Caerostris extrusa</name>
    <name type="common">Bark spider</name>
    <name type="synonym">Caerostris bankana</name>
    <dbReference type="NCBI Taxonomy" id="172846"/>
    <lineage>
        <taxon>Eukaryota</taxon>
        <taxon>Metazoa</taxon>
        <taxon>Ecdysozoa</taxon>
        <taxon>Arthropoda</taxon>
        <taxon>Chelicerata</taxon>
        <taxon>Arachnida</taxon>
        <taxon>Araneae</taxon>
        <taxon>Araneomorphae</taxon>
        <taxon>Entelegynae</taxon>
        <taxon>Araneoidea</taxon>
        <taxon>Araneidae</taxon>
        <taxon>Caerostris</taxon>
    </lineage>
</organism>
<keyword evidence="3" id="KW-1185">Reference proteome</keyword>
<dbReference type="EMBL" id="BPLR01010099">
    <property type="protein sequence ID" value="GIY36853.1"/>
    <property type="molecule type" value="Genomic_DNA"/>
</dbReference>
<comment type="caution">
    <text evidence="2">The sequence shown here is derived from an EMBL/GenBank/DDBJ whole genome shotgun (WGS) entry which is preliminary data.</text>
</comment>
<evidence type="ECO:0000313" key="3">
    <source>
        <dbReference type="Proteomes" id="UP001054945"/>
    </source>
</evidence>
<sequence>MQIIFKKIQPKFNRLCKKDCDELQIRGKKSKQRTSRNRKKASSTQRKLSLKAIVLKFFVISIPDFPDICLCIQHQTSSLSLCVELNVESRREMDSK</sequence>
<feature type="region of interest" description="Disordered" evidence="1">
    <location>
        <begin position="27"/>
        <end position="46"/>
    </location>
</feature>
<accession>A0AAV4SR70</accession>
<evidence type="ECO:0000313" key="2">
    <source>
        <dbReference type="EMBL" id="GIY36853.1"/>
    </source>
</evidence>
<reference evidence="2 3" key="1">
    <citation type="submission" date="2021-06" db="EMBL/GenBank/DDBJ databases">
        <title>Caerostris extrusa draft genome.</title>
        <authorList>
            <person name="Kono N."/>
            <person name="Arakawa K."/>
        </authorList>
    </citation>
    <scope>NUCLEOTIDE SEQUENCE [LARGE SCALE GENOMIC DNA]</scope>
</reference>